<dbReference type="RefSeq" id="WP_115889131.1">
    <property type="nucleotide sequence ID" value="NZ_QRDQ01000010.1"/>
</dbReference>
<organism evidence="1 2">
    <name type="scientific">Flavobacterium cutihirudinis</name>
    <dbReference type="NCBI Taxonomy" id="1265740"/>
    <lineage>
        <taxon>Bacteria</taxon>
        <taxon>Pseudomonadati</taxon>
        <taxon>Bacteroidota</taxon>
        <taxon>Flavobacteriia</taxon>
        <taxon>Flavobacteriales</taxon>
        <taxon>Flavobacteriaceae</taxon>
        <taxon>Flavobacterium</taxon>
    </lineage>
</organism>
<gene>
    <name evidence="1" type="ORF">BD847_3141</name>
</gene>
<accession>A0A3D9FQ72</accession>
<evidence type="ECO:0008006" key="3">
    <source>
        <dbReference type="Google" id="ProtNLM"/>
    </source>
</evidence>
<name>A0A3D9FQ72_9FLAO</name>
<comment type="caution">
    <text evidence="1">The sequence shown here is derived from an EMBL/GenBank/DDBJ whole genome shotgun (WGS) entry which is preliminary data.</text>
</comment>
<dbReference type="AlphaFoldDB" id="A0A3D9FQ72"/>
<proteinExistence type="predicted"/>
<dbReference type="EMBL" id="QRDQ01000010">
    <property type="protein sequence ID" value="RED22511.1"/>
    <property type="molecule type" value="Genomic_DNA"/>
</dbReference>
<protein>
    <recommendedName>
        <fullName evidence="3">Lipoprotein</fullName>
    </recommendedName>
</protein>
<sequence>MRSISVLILLLFASSCRLTQHYTKYIDENENGRMHLKKMKFKKSFTNEMSSKIEADSIYFNFYEDETIALKRYTYLRFFKSGQFAVFISKTNKVDVNNIQKAFIVGYYNVVNDVLLLEIPNTSFSKAGKSSIRKFKIEGVELKEIRKKNETETIFTKIKVNEIKPVSPDW</sequence>
<dbReference type="PROSITE" id="PS51257">
    <property type="entry name" value="PROKAR_LIPOPROTEIN"/>
    <property type="match status" value="1"/>
</dbReference>
<keyword evidence="2" id="KW-1185">Reference proteome</keyword>
<evidence type="ECO:0000313" key="1">
    <source>
        <dbReference type="EMBL" id="RED22511.1"/>
    </source>
</evidence>
<dbReference type="Proteomes" id="UP000257004">
    <property type="component" value="Unassembled WGS sequence"/>
</dbReference>
<dbReference type="OrthoDB" id="1354530at2"/>
<reference evidence="1 2" key="1">
    <citation type="submission" date="2018-07" db="EMBL/GenBank/DDBJ databases">
        <title>Genomic Encyclopedia of Archaeal and Bacterial Type Strains, Phase II (KMG-II): from individual species to whole genera.</title>
        <authorList>
            <person name="Goeker M."/>
        </authorList>
    </citation>
    <scope>NUCLEOTIDE SEQUENCE [LARGE SCALE GENOMIC DNA]</scope>
    <source>
        <strain evidence="1 2">DSM 25795</strain>
    </source>
</reference>
<evidence type="ECO:0000313" key="2">
    <source>
        <dbReference type="Proteomes" id="UP000257004"/>
    </source>
</evidence>